<reference evidence="2" key="1">
    <citation type="submission" date="2021-05" db="EMBL/GenBank/DDBJ databases">
        <authorList>
            <person name="Alioto T."/>
            <person name="Alioto T."/>
            <person name="Gomez Garrido J."/>
        </authorList>
    </citation>
    <scope>NUCLEOTIDE SEQUENCE</scope>
</reference>
<sequence length="126" mass="14225">MFTKVRGMVSGGHCVQNTIKNIIIKIPFFITILNAFNCAYLIQKVVIRIELSMLLGCYRNMLILLVQYNFSQCLRETKSLLLMLRSLAFNIILCCCSSSSCNTVVKLTSPCPSWSSLKKFLSVSLM</sequence>
<evidence type="ECO:0000313" key="2">
    <source>
        <dbReference type="EMBL" id="CAG6632220.1"/>
    </source>
</evidence>
<proteinExistence type="predicted"/>
<accession>A0A8D8QIQ6</accession>
<feature type="transmembrane region" description="Helical" evidence="1">
    <location>
        <begin position="21"/>
        <end position="43"/>
    </location>
</feature>
<keyword evidence="1" id="KW-0472">Membrane</keyword>
<keyword evidence="1" id="KW-1133">Transmembrane helix</keyword>
<name>A0A8D8QIQ6_9HEMI</name>
<protein>
    <submittedName>
        <fullName evidence="2">Uncharacterized protein</fullName>
    </submittedName>
</protein>
<dbReference type="AlphaFoldDB" id="A0A8D8QIQ6"/>
<keyword evidence="1" id="KW-0812">Transmembrane</keyword>
<evidence type="ECO:0000256" key="1">
    <source>
        <dbReference type="SAM" id="Phobius"/>
    </source>
</evidence>
<dbReference type="EMBL" id="HBUF01078976">
    <property type="protein sequence ID" value="CAG6632220.1"/>
    <property type="molecule type" value="Transcribed_RNA"/>
</dbReference>
<organism evidence="2">
    <name type="scientific">Cacopsylla melanoneura</name>
    <dbReference type="NCBI Taxonomy" id="428564"/>
    <lineage>
        <taxon>Eukaryota</taxon>
        <taxon>Metazoa</taxon>
        <taxon>Ecdysozoa</taxon>
        <taxon>Arthropoda</taxon>
        <taxon>Hexapoda</taxon>
        <taxon>Insecta</taxon>
        <taxon>Pterygota</taxon>
        <taxon>Neoptera</taxon>
        <taxon>Paraneoptera</taxon>
        <taxon>Hemiptera</taxon>
        <taxon>Sternorrhyncha</taxon>
        <taxon>Psylloidea</taxon>
        <taxon>Psyllidae</taxon>
        <taxon>Psyllinae</taxon>
        <taxon>Cacopsylla</taxon>
    </lineage>
</organism>